<accession>A0ABV8T2P8</accession>
<keyword evidence="3" id="KW-1185">Reference proteome</keyword>
<reference evidence="3" key="1">
    <citation type="journal article" date="2019" name="Int. J. Syst. Evol. Microbiol.">
        <title>The Global Catalogue of Microorganisms (GCM) 10K type strain sequencing project: providing services to taxonomists for standard genome sequencing and annotation.</title>
        <authorList>
            <consortium name="The Broad Institute Genomics Platform"/>
            <consortium name="The Broad Institute Genome Sequencing Center for Infectious Disease"/>
            <person name="Wu L."/>
            <person name="Ma J."/>
        </authorList>
    </citation>
    <scope>NUCLEOTIDE SEQUENCE [LARGE SCALE GENOMIC DNA]</scope>
    <source>
        <strain evidence="3">CGMCC 1.10759</strain>
    </source>
</reference>
<name>A0ABV8T2P8_9GAMM</name>
<evidence type="ECO:0000256" key="1">
    <source>
        <dbReference type="SAM" id="Phobius"/>
    </source>
</evidence>
<evidence type="ECO:0008006" key="4">
    <source>
        <dbReference type="Google" id="ProtNLM"/>
    </source>
</evidence>
<evidence type="ECO:0000313" key="3">
    <source>
        <dbReference type="Proteomes" id="UP001595904"/>
    </source>
</evidence>
<protein>
    <recommendedName>
        <fullName evidence="4">DUF4760 domain-containing protein</fullName>
    </recommendedName>
</protein>
<proteinExistence type="predicted"/>
<evidence type="ECO:0000313" key="2">
    <source>
        <dbReference type="EMBL" id="MFC4314021.1"/>
    </source>
</evidence>
<dbReference type="EMBL" id="JBHSDU010000015">
    <property type="protein sequence ID" value="MFC4314021.1"/>
    <property type="molecule type" value="Genomic_DNA"/>
</dbReference>
<keyword evidence="1" id="KW-1133">Transmembrane helix</keyword>
<dbReference type="RefSeq" id="WP_380604860.1">
    <property type="nucleotide sequence ID" value="NZ_JBHSDU010000015.1"/>
</dbReference>
<keyword evidence="1" id="KW-0812">Transmembrane</keyword>
<comment type="caution">
    <text evidence="2">The sequence shown here is derived from an EMBL/GenBank/DDBJ whole genome shotgun (WGS) entry which is preliminary data.</text>
</comment>
<dbReference type="Proteomes" id="UP001595904">
    <property type="component" value="Unassembled WGS sequence"/>
</dbReference>
<keyword evidence="1" id="KW-0472">Membrane</keyword>
<gene>
    <name evidence="2" type="ORF">ACFPN2_33410</name>
</gene>
<sequence length="147" mass="16761">MDSAAYVPAFLGLLGVAVGGLTSFASSWFTQRWQFREKRIEAVRSRRELLFSSFIEEATRVYADALTHEKDDFTDLVRLYSLYSQIRLVATEESVHTARVALDALVEAYLSPNRTLHEIYAEARAGKLTFLEDFSKTCRQELDRLSA</sequence>
<organism evidence="2 3">
    <name type="scientific">Steroidobacter flavus</name>
    <dbReference type="NCBI Taxonomy" id="1842136"/>
    <lineage>
        <taxon>Bacteria</taxon>
        <taxon>Pseudomonadati</taxon>
        <taxon>Pseudomonadota</taxon>
        <taxon>Gammaproteobacteria</taxon>
        <taxon>Steroidobacterales</taxon>
        <taxon>Steroidobacteraceae</taxon>
        <taxon>Steroidobacter</taxon>
    </lineage>
</organism>
<feature type="transmembrane region" description="Helical" evidence="1">
    <location>
        <begin position="6"/>
        <end position="29"/>
    </location>
</feature>